<organism evidence="3">
    <name type="scientific">viral metagenome</name>
    <dbReference type="NCBI Taxonomy" id="1070528"/>
    <lineage>
        <taxon>unclassified sequences</taxon>
        <taxon>metagenomes</taxon>
        <taxon>organismal metagenomes</taxon>
    </lineage>
</organism>
<dbReference type="GO" id="GO:0055088">
    <property type="term" value="P:lipid homeostasis"/>
    <property type="evidence" value="ECO:0007669"/>
    <property type="project" value="TreeGrafter"/>
</dbReference>
<dbReference type="InterPro" id="IPR033562">
    <property type="entry name" value="PLPL"/>
</dbReference>
<keyword evidence="1" id="KW-0443">Lipid metabolism</keyword>
<dbReference type="PANTHER" id="PTHR12406:SF7">
    <property type="entry name" value="PATATIN-LIKE PHOSPHOLIPASE DOMAIN-CONTAINING PROTEIN 4"/>
    <property type="match status" value="1"/>
</dbReference>
<dbReference type="GO" id="GO:0019433">
    <property type="term" value="P:triglyceride catabolic process"/>
    <property type="evidence" value="ECO:0007669"/>
    <property type="project" value="TreeGrafter"/>
</dbReference>
<dbReference type="EMBL" id="MN738956">
    <property type="protein sequence ID" value="QHT32914.1"/>
    <property type="molecule type" value="Genomic_DNA"/>
</dbReference>
<dbReference type="InterPro" id="IPR016035">
    <property type="entry name" value="Acyl_Trfase/lysoPLipase"/>
</dbReference>
<protein>
    <recommendedName>
        <fullName evidence="2">PNPLA domain-containing protein</fullName>
    </recommendedName>
</protein>
<reference evidence="3" key="1">
    <citation type="journal article" date="2020" name="Nature">
        <title>Giant virus diversity and host interactions through global metagenomics.</title>
        <authorList>
            <person name="Schulz F."/>
            <person name="Roux S."/>
            <person name="Paez-Espino D."/>
            <person name="Jungbluth S."/>
            <person name="Walsh D.A."/>
            <person name="Denef V.J."/>
            <person name="McMahon K.D."/>
            <person name="Konstantinidis K.T."/>
            <person name="Eloe-Fadrosh E.A."/>
            <person name="Kyrpides N.C."/>
            <person name="Woyke T."/>
        </authorList>
    </citation>
    <scope>NUCLEOTIDE SEQUENCE</scope>
    <source>
        <strain evidence="3">GVMAG-M-3300009161-34</strain>
    </source>
</reference>
<sequence length="312" mass="36277">MIKELVSTLANNIELLDKGGVNNINIILSGGAFNASYMAGCLYFLNELKDKEVISINKISTCSASALLGLLFMINKTDIFVDKLYKHCEDSFRENKSVIFSEDSMCCLLEMIKAELPENILDTINNKLYITYYDVIECRRIVKSKYNTVDELLSVIRRSCFIPYFTMDKALEGGRYLDGGTPYIFKSEDCEEKIKNLYINVITRDKILDSVIIKKDKTNVHRVAAGVLDIHNFFFRGKKTAMCSYVDDWSIMRQINFAMIEWRIYCVCVFFYILMKMKEFVPNKYYKDCNILNMLCKQVRYEVGKNIEYYCV</sequence>
<dbReference type="SUPFAM" id="SSF52151">
    <property type="entry name" value="FabD/lysophospholipase-like"/>
    <property type="match status" value="1"/>
</dbReference>
<dbReference type="GO" id="GO:0005811">
    <property type="term" value="C:lipid droplet"/>
    <property type="evidence" value="ECO:0007669"/>
    <property type="project" value="TreeGrafter"/>
</dbReference>
<evidence type="ECO:0000313" key="3">
    <source>
        <dbReference type="EMBL" id="QHT32914.1"/>
    </source>
</evidence>
<dbReference type="PANTHER" id="PTHR12406">
    <property type="entry name" value="CALCIUM-INDEPENDENT PHOSPHOLIPASE A2 IPLA2 -RELATED"/>
    <property type="match status" value="1"/>
</dbReference>
<dbReference type="GO" id="GO:0016020">
    <property type="term" value="C:membrane"/>
    <property type="evidence" value="ECO:0007669"/>
    <property type="project" value="TreeGrafter"/>
</dbReference>
<dbReference type="GO" id="GO:0005737">
    <property type="term" value="C:cytoplasm"/>
    <property type="evidence" value="ECO:0007669"/>
    <property type="project" value="TreeGrafter"/>
</dbReference>
<proteinExistence type="predicted"/>
<dbReference type="GO" id="GO:0004806">
    <property type="term" value="F:triacylglycerol lipase activity"/>
    <property type="evidence" value="ECO:0007669"/>
    <property type="project" value="TreeGrafter"/>
</dbReference>
<dbReference type="AlphaFoldDB" id="A0A6C0EUP8"/>
<dbReference type="PROSITE" id="PS51635">
    <property type="entry name" value="PNPLA"/>
    <property type="match status" value="1"/>
</dbReference>
<evidence type="ECO:0000259" key="2">
    <source>
        <dbReference type="PROSITE" id="PS51635"/>
    </source>
</evidence>
<accession>A0A6C0EUP8</accession>
<dbReference type="InterPro" id="IPR002641">
    <property type="entry name" value="PNPLA_dom"/>
</dbReference>
<name>A0A6C0EUP8_9ZZZZ</name>
<feature type="domain" description="PNPLA" evidence="2">
    <location>
        <begin position="26"/>
        <end position="191"/>
    </location>
</feature>
<evidence type="ECO:0000256" key="1">
    <source>
        <dbReference type="ARBA" id="ARBA00023098"/>
    </source>
</evidence>